<evidence type="ECO:0000256" key="2">
    <source>
        <dbReference type="ARBA" id="ARBA00022475"/>
    </source>
</evidence>
<dbReference type="GO" id="GO:0005886">
    <property type="term" value="C:plasma membrane"/>
    <property type="evidence" value="ECO:0007669"/>
    <property type="project" value="UniProtKB-SubCell"/>
</dbReference>
<proteinExistence type="inferred from homology"/>
<dbReference type="eggNOG" id="COG4960">
    <property type="taxonomic scope" value="Bacteria"/>
</dbReference>
<dbReference type="PANTHER" id="PTHR36506">
    <property type="entry name" value="PREFLAGELLIN PEPTIDASE"/>
    <property type="match status" value="1"/>
</dbReference>
<gene>
    <name evidence="9" type="ordered locus">Plav_0231</name>
</gene>
<evidence type="ECO:0000256" key="7">
    <source>
        <dbReference type="SAM" id="Phobius"/>
    </source>
</evidence>
<evidence type="ECO:0000256" key="5">
    <source>
        <dbReference type="ARBA" id="ARBA00023136"/>
    </source>
</evidence>
<dbReference type="PRINTS" id="PR00864">
    <property type="entry name" value="PREPILNPTASE"/>
</dbReference>
<dbReference type="OrthoDB" id="5329005at2"/>
<keyword evidence="10" id="KW-1185">Reference proteome</keyword>
<evidence type="ECO:0000259" key="8">
    <source>
        <dbReference type="Pfam" id="PF01478"/>
    </source>
</evidence>
<keyword evidence="4 7" id="KW-1133">Transmembrane helix</keyword>
<dbReference type="HOGENOM" id="CLU_057101_9_0_5"/>
<keyword evidence="2" id="KW-1003">Cell membrane</keyword>
<keyword evidence="5 7" id="KW-0472">Membrane</keyword>
<evidence type="ECO:0000256" key="6">
    <source>
        <dbReference type="RuleBase" id="RU003793"/>
    </source>
</evidence>
<evidence type="ECO:0000256" key="4">
    <source>
        <dbReference type="ARBA" id="ARBA00022989"/>
    </source>
</evidence>
<feature type="transmembrane region" description="Helical" evidence="7">
    <location>
        <begin position="157"/>
        <end position="174"/>
    </location>
</feature>
<organism evidence="9 10">
    <name type="scientific">Parvibaculum lavamentivorans (strain DS-1 / DSM 13023 / NCIMB 13966)</name>
    <dbReference type="NCBI Taxonomy" id="402881"/>
    <lineage>
        <taxon>Bacteria</taxon>
        <taxon>Pseudomonadati</taxon>
        <taxon>Pseudomonadota</taxon>
        <taxon>Alphaproteobacteria</taxon>
        <taxon>Hyphomicrobiales</taxon>
        <taxon>Parvibaculaceae</taxon>
        <taxon>Parvibaculum</taxon>
    </lineage>
</organism>
<dbReference type="Pfam" id="PF01478">
    <property type="entry name" value="Peptidase_A24"/>
    <property type="match status" value="1"/>
</dbReference>
<dbReference type="Proteomes" id="UP000006377">
    <property type="component" value="Chromosome"/>
</dbReference>
<dbReference type="InterPro" id="IPR014032">
    <property type="entry name" value="Peptidase_A24A_bac"/>
</dbReference>
<dbReference type="STRING" id="402881.Plav_0231"/>
<dbReference type="PANTHER" id="PTHR36506:SF1">
    <property type="entry name" value="PREFLAGELLIN PEPTIDASE"/>
    <property type="match status" value="1"/>
</dbReference>
<evidence type="ECO:0000313" key="9">
    <source>
        <dbReference type="EMBL" id="ABS61854.1"/>
    </source>
</evidence>
<dbReference type="Gene3D" id="1.20.120.1220">
    <property type="match status" value="1"/>
</dbReference>
<comment type="similarity">
    <text evidence="6">Belongs to the peptidase A24 family.</text>
</comment>
<feature type="transmembrane region" description="Helical" evidence="7">
    <location>
        <begin position="45"/>
        <end position="65"/>
    </location>
</feature>
<dbReference type="EMBL" id="CP000774">
    <property type="protein sequence ID" value="ABS61854.1"/>
    <property type="molecule type" value="Genomic_DNA"/>
</dbReference>
<protein>
    <submittedName>
        <fullName evidence="9">Peptidase A24A prepilin type IV</fullName>
    </submittedName>
</protein>
<feature type="transmembrane region" description="Helical" evidence="7">
    <location>
        <begin position="115"/>
        <end position="136"/>
    </location>
</feature>
<dbReference type="InterPro" id="IPR000045">
    <property type="entry name" value="Prepilin_IV_endopep_pep"/>
</dbReference>
<feature type="domain" description="Prepilin type IV endopeptidase peptidase" evidence="8">
    <location>
        <begin position="28"/>
        <end position="131"/>
    </location>
</feature>
<keyword evidence="3 7" id="KW-0812">Transmembrane</keyword>
<name>A7HPM1_PARL1</name>
<reference evidence="9 10" key="1">
    <citation type="journal article" date="2011" name="Stand. Genomic Sci.">
        <title>Complete genome sequence of Parvibaculum lavamentivorans type strain (DS-1(T)).</title>
        <authorList>
            <person name="Schleheck D."/>
            <person name="Weiss M."/>
            <person name="Pitluck S."/>
            <person name="Bruce D."/>
            <person name="Land M.L."/>
            <person name="Han S."/>
            <person name="Saunders E."/>
            <person name="Tapia R."/>
            <person name="Detter C."/>
            <person name="Brettin T."/>
            <person name="Han J."/>
            <person name="Woyke T."/>
            <person name="Goodwin L."/>
            <person name="Pennacchio L."/>
            <person name="Nolan M."/>
            <person name="Cook A.M."/>
            <person name="Kjelleberg S."/>
            <person name="Thomas T."/>
        </authorList>
    </citation>
    <scope>NUCLEOTIDE SEQUENCE [LARGE SCALE GENOMIC DNA]</scope>
    <source>
        <strain evidence="10">DS-1 / DSM 13023 / NCIMB 13966</strain>
    </source>
</reference>
<evidence type="ECO:0000256" key="3">
    <source>
        <dbReference type="ARBA" id="ARBA00022692"/>
    </source>
</evidence>
<feature type="transmembrane region" description="Helical" evidence="7">
    <location>
        <begin position="20"/>
        <end position="39"/>
    </location>
</feature>
<evidence type="ECO:0000313" key="10">
    <source>
        <dbReference type="Proteomes" id="UP000006377"/>
    </source>
</evidence>
<accession>A7HPM1</accession>
<comment type="subcellular location">
    <subcellularLocation>
        <location evidence="1">Cell membrane</location>
        <topology evidence="1">Multi-pass membrane protein</topology>
    </subcellularLocation>
</comment>
<dbReference type="AlphaFoldDB" id="A7HPM1"/>
<dbReference type="KEGG" id="pla:Plav_0231"/>
<dbReference type="InterPro" id="IPR052218">
    <property type="entry name" value="Preflagellin_Peptidase"/>
</dbReference>
<evidence type="ECO:0000256" key="1">
    <source>
        <dbReference type="ARBA" id="ARBA00004651"/>
    </source>
</evidence>
<sequence>MGPLRARGCIALRKNWASSVMNMLLLVVFPLAMIFGALWDLTTMTIPNLLSIALVAMFALLVPFVGLALQDIALHVAAGLVMLALGMGLFALGWIGGGDAKFVSAIALWIGWSELLGYLLLASIFGGVLTLLLLGFRKMPLPSFMHREWLLRLHDRKSGIPYGVALAAAALVMFERTVWFKFAAHAA</sequence>
<feature type="transmembrane region" description="Helical" evidence="7">
    <location>
        <begin position="72"/>
        <end position="95"/>
    </location>
</feature>
<dbReference type="GO" id="GO:0004190">
    <property type="term" value="F:aspartic-type endopeptidase activity"/>
    <property type="evidence" value="ECO:0007669"/>
    <property type="project" value="InterPro"/>
</dbReference>